<feature type="transmembrane region" description="Helical" evidence="8">
    <location>
        <begin position="183"/>
        <end position="205"/>
    </location>
</feature>
<protein>
    <submittedName>
        <fullName evidence="9">Spore germination protein</fullName>
    </submittedName>
</protein>
<dbReference type="PANTHER" id="PTHR34975:SF2">
    <property type="entry name" value="SPORE GERMINATION PROTEIN A2"/>
    <property type="match status" value="1"/>
</dbReference>
<evidence type="ECO:0000256" key="6">
    <source>
        <dbReference type="ARBA" id="ARBA00022989"/>
    </source>
</evidence>
<gene>
    <name evidence="9" type="ordered locus">Dtox_2565</name>
</gene>
<keyword evidence="5 8" id="KW-0812">Transmembrane</keyword>
<feature type="transmembrane region" description="Helical" evidence="8">
    <location>
        <begin position="39"/>
        <end position="60"/>
    </location>
</feature>
<keyword evidence="6 8" id="KW-1133">Transmembrane helix</keyword>
<accession>C8W0V4</accession>
<dbReference type="RefSeq" id="WP_015758054.1">
    <property type="nucleotide sequence ID" value="NC_013216.1"/>
</dbReference>
<feature type="transmembrane region" description="Helical" evidence="8">
    <location>
        <begin position="261"/>
        <end position="285"/>
    </location>
</feature>
<dbReference type="AlphaFoldDB" id="C8W0V4"/>
<dbReference type="NCBIfam" id="TIGR00912">
    <property type="entry name" value="2A0309"/>
    <property type="match status" value="1"/>
</dbReference>
<dbReference type="HOGENOM" id="CLU_047547_1_2_9"/>
<keyword evidence="10" id="KW-1185">Reference proteome</keyword>
<dbReference type="PANTHER" id="PTHR34975">
    <property type="entry name" value="SPORE GERMINATION PROTEIN A2"/>
    <property type="match status" value="1"/>
</dbReference>
<feature type="transmembrane region" description="Helical" evidence="8">
    <location>
        <begin position="332"/>
        <end position="350"/>
    </location>
</feature>
<evidence type="ECO:0000313" key="10">
    <source>
        <dbReference type="Proteomes" id="UP000002217"/>
    </source>
</evidence>
<feature type="transmembrane region" description="Helical" evidence="8">
    <location>
        <begin position="143"/>
        <end position="163"/>
    </location>
</feature>
<keyword evidence="7 8" id="KW-0472">Membrane</keyword>
<evidence type="ECO:0000256" key="5">
    <source>
        <dbReference type="ARBA" id="ARBA00022692"/>
    </source>
</evidence>
<evidence type="ECO:0000256" key="7">
    <source>
        <dbReference type="ARBA" id="ARBA00023136"/>
    </source>
</evidence>
<comment type="similarity">
    <text evidence="2">Belongs to the amino acid-polyamine-organocation (APC) superfamily. Spore germination protein (SGP) (TC 2.A.3.9) family.</text>
</comment>
<organism evidence="9 10">
    <name type="scientific">Desulfofarcimen acetoxidans (strain ATCC 49208 / DSM 771 / KCTC 5769 / VKM B-1644 / 5575)</name>
    <name type="common">Desulfotomaculum acetoxidans</name>
    <dbReference type="NCBI Taxonomy" id="485916"/>
    <lineage>
        <taxon>Bacteria</taxon>
        <taxon>Bacillati</taxon>
        <taxon>Bacillota</taxon>
        <taxon>Clostridia</taxon>
        <taxon>Eubacteriales</taxon>
        <taxon>Peptococcaceae</taxon>
        <taxon>Desulfofarcimen</taxon>
    </lineage>
</organism>
<keyword evidence="3" id="KW-0813">Transport</keyword>
<dbReference type="eggNOG" id="COG3949">
    <property type="taxonomic scope" value="Bacteria"/>
</dbReference>
<proteinExistence type="inferred from homology"/>
<evidence type="ECO:0000256" key="2">
    <source>
        <dbReference type="ARBA" id="ARBA00007998"/>
    </source>
</evidence>
<feature type="transmembrane region" description="Helical" evidence="8">
    <location>
        <begin position="297"/>
        <end position="320"/>
    </location>
</feature>
<sequence>MSQQSISNKDLMFLIISFLIGTAIMQITPALVKEARQDAWLSLLISMILSIVLAKLLISLQRLFPNQSLIQYSVNILGYPIGKAISGIFLWFAFFLSALILRNIGDFVQALILPHTPLVIIHTIIMIIIAYAIRSGLEVFTRVIIIILPLSILFFLIISTLNLPQLEINRIVPFMENGYKPLIRGAIVGVSFPFGEILIFSMILFQTNHSKQYDKFIIYGIIFAYIFLVLSILRTISALGVESTIRYIYPIIETVQESSSILTILVTLNWFAFAFSKLSICFYALTSGLAQWFNIKYYQAIVTPMGVIIIAFSTFMYSNYTEEVYYAYKINPYFKIPIEFGIPFLLWLVAKIRFKKL</sequence>
<comment type="subcellular location">
    <subcellularLocation>
        <location evidence="1">Membrane</location>
        <topology evidence="1">Multi-pass membrane protein</topology>
    </subcellularLocation>
</comment>
<feature type="transmembrane region" description="Helical" evidence="8">
    <location>
        <begin position="107"/>
        <end position="131"/>
    </location>
</feature>
<keyword evidence="4" id="KW-0309">Germination</keyword>
<feature type="transmembrane region" description="Helical" evidence="8">
    <location>
        <begin position="81"/>
        <end position="101"/>
    </location>
</feature>
<evidence type="ECO:0000256" key="1">
    <source>
        <dbReference type="ARBA" id="ARBA00004141"/>
    </source>
</evidence>
<dbReference type="EMBL" id="CP001720">
    <property type="protein sequence ID" value="ACV63359.1"/>
    <property type="molecule type" value="Genomic_DNA"/>
</dbReference>
<dbReference type="InterPro" id="IPR004761">
    <property type="entry name" value="Spore_GerAB"/>
</dbReference>
<evidence type="ECO:0000256" key="8">
    <source>
        <dbReference type="SAM" id="Phobius"/>
    </source>
</evidence>
<name>C8W0V4_DESAS</name>
<evidence type="ECO:0000256" key="4">
    <source>
        <dbReference type="ARBA" id="ARBA00022544"/>
    </source>
</evidence>
<dbReference type="OrthoDB" id="1675410at2"/>
<evidence type="ECO:0000256" key="3">
    <source>
        <dbReference type="ARBA" id="ARBA00022448"/>
    </source>
</evidence>
<dbReference type="Pfam" id="PF03845">
    <property type="entry name" value="Spore_permease"/>
    <property type="match status" value="1"/>
</dbReference>
<dbReference type="Gene3D" id="1.20.1740.10">
    <property type="entry name" value="Amino acid/polyamine transporter I"/>
    <property type="match status" value="1"/>
</dbReference>
<feature type="transmembrane region" description="Helical" evidence="8">
    <location>
        <begin position="12"/>
        <end position="33"/>
    </location>
</feature>
<evidence type="ECO:0000313" key="9">
    <source>
        <dbReference type="EMBL" id="ACV63359.1"/>
    </source>
</evidence>
<feature type="transmembrane region" description="Helical" evidence="8">
    <location>
        <begin position="217"/>
        <end position="241"/>
    </location>
</feature>
<dbReference type="KEGG" id="dae:Dtox_2565"/>
<reference evidence="9 10" key="1">
    <citation type="journal article" date="2009" name="Stand. Genomic Sci.">
        <title>Complete genome sequence of Desulfotomaculum acetoxidans type strain (5575).</title>
        <authorList>
            <person name="Spring S."/>
            <person name="Lapidus A."/>
            <person name="Schroder M."/>
            <person name="Gleim D."/>
            <person name="Sims D."/>
            <person name="Meincke L."/>
            <person name="Glavina Del Rio T."/>
            <person name="Tice H."/>
            <person name="Copeland A."/>
            <person name="Cheng J.F."/>
            <person name="Lucas S."/>
            <person name="Chen F."/>
            <person name="Nolan M."/>
            <person name="Bruce D."/>
            <person name="Goodwin L."/>
            <person name="Pitluck S."/>
            <person name="Ivanova N."/>
            <person name="Mavromatis K."/>
            <person name="Mikhailova N."/>
            <person name="Pati A."/>
            <person name="Chen A."/>
            <person name="Palaniappan K."/>
            <person name="Land M."/>
            <person name="Hauser L."/>
            <person name="Chang Y.J."/>
            <person name="Jeffries C.D."/>
            <person name="Chain P."/>
            <person name="Saunders E."/>
            <person name="Brettin T."/>
            <person name="Detter J.C."/>
            <person name="Goker M."/>
            <person name="Bristow J."/>
            <person name="Eisen J.A."/>
            <person name="Markowitz V."/>
            <person name="Hugenholtz P."/>
            <person name="Kyrpides N.C."/>
            <person name="Klenk H.P."/>
            <person name="Han C."/>
        </authorList>
    </citation>
    <scope>NUCLEOTIDE SEQUENCE [LARGE SCALE GENOMIC DNA]</scope>
    <source>
        <strain evidence="10">ATCC 49208 / DSM 771 / VKM B-1644</strain>
    </source>
</reference>
<dbReference type="Proteomes" id="UP000002217">
    <property type="component" value="Chromosome"/>
</dbReference>
<dbReference type="GO" id="GO:0016020">
    <property type="term" value="C:membrane"/>
    <property type="evidence" value="ECO:0007669"/>
    <property type="project" value="UniProtKB-SubCell"/>
</dbReference>
<dbReference type="GO" id="GO:0009847">
    <property type="term" value="P:spore germination"/>
    <property type="evidence" value="ECO:0007669"/>
    <property type="project" value="InterPro"/>
</dbReference>
<dbReference type="STRING" id="485916.Dtox_2565"/>